<dbReference type="Proteomes" id="UP000502823">
    <property type="component" value="Unassembled WGS sequence"/>
</dbReference>
<evidence type="ECO:0000313" key="14">
    <source>
        <dbReference type="EMBL" id="GFG40028.1"/>
    </source>
</evidence>
<dbReference type="PANTHER" id="PTHR10429:SF0">
    <property type="entry name" value="DNA-3-METHYLADENINE GLYCOSYLASE"/>
    <property type="match status" value="1"/>
</dbReference>
<dbReference type="InterPro" id="IPR003180">
    <property type="entry name" value="MPG"/>
</dbReference>
<dbReference type="InterPro" id="IPR011034">
    <property type="entry name" value="Formyl_transferase-like_C_sf"/>
</dbReference>
<proteinExistence type="inferred from homology"/>
<dbReference type="EMBL" id="BLKM01001387">
    <property type="protein sequence ID" value="GFG40028.1"/>
    <property type="molecule type" value="Genomic_DNA"/>
</dbReference>
<keyword evidence="7" id="KW-0234">DNA repair</keyword>
<keyword evidence="15" id="KW-1185">Reference proteome</keyword>
<evidence type="ECO:0000256" key="11">
    <source>
        <dbReference type="ARBA" id="ARBA00076879"/>
    </source>
</evidence>
<evidence type="ECO:0000256" key="8">
    <source>
        <dbReference type="ARBA" id="ARBA00033426"/>
    </source>
</evidence>
<evidence type="ECO:0000256" key="6">
    <source>
        <dbReference type="ARBA" id="ARBA00022801"/>
    </source>
</evidence>
<dbReference type="OrthoDB" id="6353017at2759"/>
<evidence type="ECO:0000256" key="3">
    <source>
        <dbReference type="ARBA" id="ARBA00009232"/>
    </source>
</evidence>
<protein>
    <recommendedName>
        <fullName evidence="10">DNA-3-methyladenine glycosylase</fullName>
        <ecNumber evidence="4">3.2.2.21</ecNumber>
    </recommendedName>
    <alternativeName>
        <fullName evidence="11">3-alkyladenine DNA glycosylase</fullName>
    </alternativeName>
    <alternativeName>
        <fullName evidence="8">3-methyladenine DNA glycosidase</fullName>
    </alternativeName>
    <alternativeName>
        <fullName evidence="13">ADPG</fullName>
    </alternativeName>
    <alternativeName>
        <fullName evidence="12">N-methylpurine-DNA glycosylase</fullName>
    </alternativeName>
</protein>
<evidence type="ECO:0000256" key="1">
    <source>
        <dbReference type="ARBA" id="ARBA00000086"/>
    </source>
</evidence>
<organism evidence="14 15">
    <name type="scientific">Coptotermes formosanus</name>
    <name type="common">Formosan subterranean termite</name>
    <dbReference type="NCBI Taxonomy" id="36987"/>
    <lineage>
        <taxon>Eukaryota</taxon>
        <taxon>Metazoa</taxon>
        <taxon>Ecdysozoa</taxon>
        <taxon>Arthropoda</taxon>
        <taxon>Hexapoda</taxon>
        <taxon>Insecta</taxon>
        <taxon>Pterygota</taxon>
        <taxon>Neoptera</taxon>
        <taxon>Polyneoptera</taxon>
        <taxon>Dictyoptera</taxon>
        <taxon>Blattodea</taxon>
        <taxon>Blattoidea</taxon>
        <taxon>Termitoidae</taxon>
        <taxon>Rhinotermitidae</taxon>
        <taxon>Coptotermes</taxon>
    </lineage>
</organism>
<dbReference type="HAMAP" id="MF_00527">
    <property type="entry name" value="3MGH"/>
    <property type="match status" value="1"/>
</dbReference>
<dbReference type="EC" id="3.2.2.21" evidence="4"/>
<comment type="subunit">
    <text evidence="9">Binds MBD1. Binds SSBP1.</text>
</comment>
<evidence type="ECO:0000256" key="7">
    <source>
        <dbReference type="ARBA" id="ARBA00023204"/>
    </source>
</evidence>
<gene>
    <name evidence="14" type="ORF">Cfor_02831</name>
</gene>
<evidence type="ECO:0000256" key="5">
    <source>
        <dbReference type="ARBA" id="ARBA00022763"/>
    </source>
</evidence>
<reference evidence="15" key="1">
    <citation type="submission" date="2020-01" db="EMBL/GenBank/DDBJ databases">
        <title>Draft genome sequence of the Termite Coptotermes fromosanus.</title>
        <authorList>
            <person name="Itakura S."/>
            <person name="Yosikawa Y."/>
            <person name="Umezawa K."/>
        </authorList>
    </citation>
    <scope>NUCLEOTIDE SEQUENCE [LARGE SCALE GENOMIC DNA]</scope>
</reference>
<dbReference type="Gene3D" id="3.10.300.10">
    <property type="entry name" value="Methylpurine-DNA glycosylase (MPG)"/>
    <property type="match status" value="1"/>
</dbReference>
<dbReference type="AlphaFoldDB" id="A0A6L2QAM3"/>
<evidence type="ECO:0000256" key="4">
    <source>
        <dbReference type="ARBA" id="ARBA00012000"/>
    </source>
</evidence>
<dbReference type="SUPFAM" id="SSF50486">
    <property type="entry name" value="FMT C-terminal domain-like"/>
    <property type="match status" value="1"/>
</dbReference>
<accession>A0A6L2QAM3</accession>
<dbReference type="GO" id="GO:0006284">
    <property type="term" value="P:base-excision repair"/>
    <property type="evidence" value="ECO:0007669"/>
    <property type="project" value="InterPro"/>
</dbReference>
<comment type="similarity">
    <text evidence="3">Belongs to the DNA glycosylase MPG family.</text>
</comment>
<evidence type="ECO:0000256" key="2">
    <source>
        <dbReference type="ARBA" id="ARBA00002421"/>
    </source>
</evidence>
<dbReference type="Pfam" id="PF02245">
    <property type="entry name" value="Pur_DNA_glyco"/>
    <property type="match status" value="1"/>
</dbReference>
<comment type="function">
    <text evidence="2">Hydrolysis of the deoxyribose N-glycosidic bond to excise 3-methyladenine, and 7-methylguanine from the damaged DNA polymer formed by alkylation lesions.</text>
</comment>
<keyword evidence="5" id="KW-0227">DNA damage</keyword>
<evidence type="ECO:0000256" key="9">
    <source>
        <dbReference type="ARBA" id="ARBA00066187"/>
    </source>
</evidence>
<evidence type="ECO:0000256" key="12">
    <source>
        <dbReference type="ARBA" id="ARBA00078171"/>
    </source>
</evidence>
<dbReference type="InParanoid" id="A0A6L2QAM3"/>
<sequence>MISCRRSERNSVRNLVKMSRNVTSSNKEKQTRKKQVTKRMKLNNNLNADHILQSSCNGSRTPTYGLNRLNDSFFDVPCEDLAKRLLGKILVRRIDDGTVLKGRVVETECYPGGEDKASCSYNGRITETIKAVYMKPGTAFVYVTYGMYHCINISSQGAGAAVLLRALEPLEGFEFMQLERQKRRKTTSAAATKRKELQVHDLCSGPAKLCMSFSITKSSCNERDLAVWDGMWIEEDDSKEEALHIVTSHRIGIDSVGTEWALKPFRFYLLGNSSVSRRDEAREKAFRE</sequence>
<comment type="caution">
    <text evidence="14">The sequence shown here is derived from an EMBL/GenBank/DDBJ whole genome shotgun (WGS) entry which is preliminary data.</text>
</comment>
<evidence type="ECO:0000256" key="10">
    <source>
        <dbReference type="ARBA" id="ARBA00068926"/>
    </source>
</evidence>
<comment type="catalytic activity">
    <reaction evidence="1">
        <text>Hydrolysis of alkylated DNA, releasing 3-methyladenine, 3-methylguanine, 7-methylguanine and 7-methyladenine.</text>
        <dbReference type="EC" id="3.2.2.21"/>
    </reaction>
</comment>
<keyword evidence="6" id="KW-0378">Hydrolase</keyword>
<dbReference type="PANTHER" id="PTHR10429">
    <property type="entry name" value="DNA-3-METHYLADENINE GLYCOSYLASE"/>
    <property type="match status" value="1"/>
</dbReference>
<dbReference type="NCBIfam" id="TIGR00567">
    <property type="entry name" value="3mg"/>
    <property type="match status" value="1"/>
</dbReference>
<dbReference type="GO" id="GO:0003677">
    <property type="term" value="F:DNA binding"/>
    <property type="evidence" value="ECO:0007669"/>
    <property type="project" value="InterPro"/>
</dbReference>
<dbReference type="InterPro" id="IPR036995">
    <property type="entry name" value="MPG_sf"/>
</dbReference>
<dbReference type="FunFam" id="3.10.300.10:FF:000001">
    <property type="entry name" value="Putative 3-methyladenine DNA glycosylase"/>
    <property type="match status" value="1"/>
</dbReference>
<name>A0A6L2QAM3_COPFO</name>
<dbReference type="GO" id="GO:0003905">
    <property type="term" value="F:alkylbase DNA N-glycosylase activity"/>
    <property type="evidence" value="ECO:0007669"/>
    <property type="project" value="UniProtKB-EC"/>
</dbReference>
<evidence type="ECO:0000313" key="15">
    <source>
        <dbReference type="Proteomes" id="UP000502823"/>
    </source>
</evidence>
<evidence type="ECO:0000256" key="13">
    <source>
        <dbReference type="ARBA" id="ARBA00082988"/>
    </source>
</evidence>
<dbReference type="CDD" id="cd00540">
    <property type="entry name" value="AAG"/>
    <property type="match status" value="1"/>
</dbReference>